<dbReference type="RefSeq" id="WP_069800653.1">
    <property type="nucleotide sequence ID" value="NZ_CP034157.1"/>
</dbReference>
<dbReference type="EMBL" id="PTPZ01000007">
    <property type="protein sequence ID" value="PPZ90890.1"/>
    <property type="molecule type" value="Genomic_DNA"/>
</dbReference>
<proteinExistence type="predicted"/>
<dbReference type="STRING" id="237258.SAMN04489756_10390"/>
<protein>
    <submittedName>
        <fullName evidence="1">Uncharacterized protein</fullName>
    </submittedName>
</protein>
<organism evidence="1 3">
    <name type="scientific">Cloacibacterium normanense</name>
    <dbReference type="NCBI Taxonomy" id="237258"/>
    <lineage>
        <taxon>Bacteria</taxon>
        <taxon>Pseudomonadati</taxon>
        <taxon>Bacteroidota</taxon>
        <taxon>Flavobacteriia</taxon>
        <taxon>Flavobacteriales</taxon>
        <taxon>Weeksellaceae</taxon>
    </lineage>
</organism>
<reference evidence="2 4" key="2">
    <citation type="submission" date="2018-02" db="EMBL/GenBank/DDBJ databases">
        <title>Draft genome sequence of bacterial isolates from marine environment.</title>
        <authorList>
            <person name="Singh S.K."/>
            <person name="Hill R."/>
            <person name="Major S."/>
            <person name="Cai H."/>
            <person name="Li Y."/>
        </authorList>
    </citation>
    <scope>NUCLEOTIDE SEQUENCE [LARGE SCALE GENOMIC DNA]</scope>
    <source>
        <strain evidence="2 4">IMET F</strain>
    </source>
</reference>
<keyword evidence="3" id="KW-1185">Reference proteome</keyword>
<dbReference type="OrthoDB" id="1263065at2"/>
<dbReference type="AlphaFoldDB" id="A0A1E5UBU0"/>
<comment type="caution">
    <text evidence="1">The sequence shown here is derived from an EMBL/GenBank/DDBJ whole genome shotgun (WGS) entry which is preliminary data.</text>
</comment>
<accession>A0A1E5UBU0</accession>
<evidence type="ECO:0000313" key="1">
    <source>
        <dbReference type="EMBL" id="OEL10125.1"/>
    </source>
</evidence>
<evidence type="ECO:0000313" key="2">
    <source>
        <dbReference type="EMBL" id="PPZ90890.1"/>
    </source>
</evidence>
<sequence length="85" mass="9983">MVNWKFAKAIDENEEFKINGTNIWNHYWHCVNKKVEVKGPYEGQVYFFKEYEITNGDQKINFVAGEFVNSKVGIYIKDDLSDGKL</sequence>
<dbReference type="EMBL" id="MKGI01000079">
    <property type="protein sequence ID" value="OEL10125.1"/>
    <property type="molecule type" value="Genomic_DNA"/>
</dbReference>
<reference evidence="1 3" key="1">
    <citation type="submission" date="2016-09" db="EMBL/GenBank/DDBJ databases">
        <authorList>
            <person name="Capua I."/>
            <person name="De Benedictis P."/>
            <person name="Joannis T."/>
            <person name="Lombin L.H."/>
            <person name="Cattoli G."/>
        </authorList>
    </citation>
    <scope>NUCLEOTIDE SEQUENCE [LARGE SCALE GENOMIC DNA]</scope>
    <source>
        <strain evidence="1 3">NRS-1</strain>
    </source>
</reference>
<name>A0A1E5UBU0_9FLAO</name>
<evidence type="ECO:0000313" key="4">
    <source>
        <dbReference type="Proteomes" id="UP000238565"/>
    </source>
</evidence>
<evidence type="ECO:0000313" key="3">
    <source>
        <dbReference type="Proteomes" id="UP000095601"/>
    </source>
</evidence>
<gene>
    <name evidence="1" type="ORF">BHF72_0819</name>
    <name evidence="2" type="ORF">C3729_10740</name>
</gene>
<dbReference type="KEGG" id="cnr:EB819_09455"/>
<dbReference type="Proteomes" id="UP000095601">
    <property type="component" value="Unassembled WGS sequence"/>
</dbReference>
<dbReference type="Proteomes" id="UP000238565">
    <property type="component" value="Unassembled WGS sequence"/>
</dbReference>